<feature type="transmembrane region" description="Helical" evidence="1">
    <location>
        <begin position="238"/>
        <end position="255"/>
    </location>
</feature>
<keyword evidence="1" id="KW-0812">Transmembrane</keyword>
<reference evidence="2 3" key="1">
    <citation type="journal article" date="2015" name="Nature">
        <title>rRNA introns, odd ribosomes, and small enigmatic genomes across a large radiation of phyla.</title>
        <authorList>
            <person name="Brown C.T."/>
            <person name="Hug L.A."/>
            <person name="Thomas B.C."/>
            <person name="Sharon I."/>
            <person name="Castelle C.J."/>
            <person name="Singh A."/>
            <person name="Wilkins M.J."/>
            <person name="Williams K.H."/>
            <person name="Banfield J.F."/>
        </authorList>
    </citation>
    <scope>NUCLEOTIDE SEQUENCE [LARGE SCALE GENOMIC DNA]</scope>
</reference>
<gene>
    <name evidence="2" type="ORF">UT08_C0025G0004</name>
</gene>
<feature type="transmembrane region" description="Helical" evidence="1">
    <location>
        <begin position="356"/>
        <end position="373"/>
    </location>
</feature>
<dbReference type="EMBL" id="LBVL01000025">
    <property type="protein sequence ID" value="KKQ83983.1"/>
    <property type="molecule type" value="Genomic_DNA"/>
</dbReference>
<sequence>MYSLETRDFQQFVYLARSFNQGKLYFIQLGDALWHDTVFFNANYYWPLGPFPAILISPFVFLFDNLKISFYQSFVQIPLVIAIYFLVFKMARRLTYSFNNSLFMAFAFCFASVFMGVAFTSSSWYFAHVVTVFLLLLILNEYLTKKRYWLIGIIFGLVALTRLTAFLGIIFFILGILLNRKVELGIRLARLVELLSPVVPFLAIMGYYNYFRFGNFLEQGYSLQSIGGQLSSLRSSHGLYSIFYLPTNLYYFLIAPPTPVIDEVSRLLVFPFLRYDLWGMGILFTSPYILKLFSFRFEDLETKTLLLAIFLVALPIFLYYGIGWAQFGYRYSLDFFPLLFLLFAKKMRQGSENLSIGVKVLIIISSLFNYYLFSVSN</sequence>
<evidence type="ECO:0000256" key="1">
    <source>
        <dbReference type="SAM" id="Phobius"/>
    </source>
</evidence>
<feature type="transmembrane region" description="Helical" evidence="1">
    <location>
        <begin position="44"/>
        <end position="63"/>
    </location>
</feature>
<feature type="transmembrane region" description="Helical" evidence="1">
    <location>
        <begin position="305"/>
        <end position="322"/>
    </location>
</feature>
<evidence type="ECO:0000313" key="2">
    <source>
        <dbReference type="EMBL" id="KKQ83983.1"/>
    </source>
</evidence>
<dbReference type="Proteomes" id="UP000034081">
    <property type="component" value="Unassembled WGS sequence"/>
</dbReference>
<evidence type="ECO:0008006" key="4">
    <source>
        <dbReference type="Google" id="ProtNLM"/>
    </source>
</evidence>
<feature type="transmembrane region" description="Helical" evidence="1">
    <location>
        <begin position="125"/>
        <end position="143"/>
    </location>
</feature>
<dbReference type="STRING" id="1618570.UT08_C0025G0004"/>
<keyword evidence="1" id="KW-1133">Transmembrane helix</keyword>
<accession>A0A0G0KWC1</accession>
<feature type="transmembrane region" description="Helical" evidence="1">
    <location>
        <begin position="69"/>
        <end position="88"/>
    </location>
</feature>
<comment type="caution">
    <text evidence="2">The sequence shown here is derived from an EMBL/GenBank/DDBJ whole genome shotgun (WGS) entry which is preliminary data.</text>
</comment>
<feature type="transmembrane region" description="Helical" evidence="1">
    <location>
        <begin position="100"/>
        <end position="119"/>
    </location>
</feature>
<organism evidence="2 3">
    <name type="scientific">Candidatus Woesebacteria bacterium GW2011_GWB1_38_8</name>
    <dbReference type="NCBI Taxonomy" id="1618570"/>
    <lineage>
        <taxon>Bacteria</taxon>
        <taxon>Candidatus Woeseibacteriota</taxon>
    </lineage>
</organism>
<name>A0A0G0KWC1_9BACT</name>
<proteinExistence type="predicted"/>
<dbReference type="AlphaFoldDB" id="A0A0G0KWC1"/>
<keyword evidence="1" id="KW-0472">Membrane</keyword>
<evidence type="ECO:0000313" key="3">
    <source>
        <dbReference type="Proteomes" id="UP000034081"/>
    </source>
</evidence>
<feature type="transmembrane region" description="Helical" evidence="1">
    <location>
        <begin position="275"/>
        <end position="293"/>
    </location>
</feature>
<protein>
    <recommendedName>
        <fullName evidence="4">Glycosyltransferase RgtA/B/C/D-like domain-containing protein</fullName>
    </recommendedName>
</protein>
<feature type="transmembrane region" description="Helical" evidence="1">
    <location>
        <begin position="198"/>
        <end position="217"/>
    </location>
</feature>
<feature type="transmembrane region" description="Helical" evidence="1">
    <location>
        <begin position="150"/>
        <end position="178"/>
    </location>
</feature>